<dbReference type="InterPro" id="IPR043129">
    <property type="entry name" value="ATPase_NBD"/>
</dbReference>
<dbReference type="Proteomes" id="UP000594463">
    <property type="component" value="Chromosome"/>
</dbReference>
<dbReference type="SUPFAM" id="SSF46785">
    <property type="entry name" value="Winged helix' DNA-binding domain"/>
    <property type="match status" value="1"/>
</dbReference>
<reference evidence="2 3" key="1">
    <citation type="journal article" date="2021" name="Nat. Commun.">
        <title>Isolation of a member of the candidate phylum Atribacteria reveals a unique cell membrane structure.</title>
        <authorList>
            <person name="Taiki K."/>
            <person name="Nobu M.K."/>
            <person name="Kusada H."/>
            <person name="Meng X.-Y."/>
            <person name="Hosoki N."/>
            <person name="Uematsu K."/>
            <person name="Yoshioka H."/>
            <person name="Kamagata Y."/>
            <person name="Tamaki H."/>
        </authorList>
    </citation>
    <scope>NUCLEOTIDE SEQUENCE [LARGE SCALE GENOMIC DNA]</scope>
    <source>
        <strain evidence="2 3">RT761</strain>
    </source>
</reference>
<name>A0A7T1ANC8_ATRLM</name>
<evidence type="ECO:0000313" key="3">
    <source>
        <dbReference type="Proteomes" id="UP000594463"/>
    </source>
</evidence>
<comment type="similarity">
    <text evidence="1">Belongs to the ROK (NagC/XylR) family.</text>
</comment>
<dbReference type="InterPro" id="IPR036388">
    <property type="entry name" value="WH-like_DNA-bd_sf"/>
</dbReference>
<sequence>MHYLKQSQRDVKKNNLNLILNTIIKHEPLSRADIVRITKISKPTVSNLIDYLLQRVIINEIGIGKSKGGRKPILIRFNNLRKYIVATDLGREDCTVAISDLKGNILEKAYEKFKKEDRLNDKLKIAKDLIHLLINSLKIEPSLIFKISCIAPGVYAERGKELKWSPVNTQNEGADIKNYFESEYHVPVIINHSTKLSLLGEKVAGKAKGYKNVLYIDFAYGLGCSFMIDSNIYFGVNNSAGEFGYFYSSLQEFMNNTVKPYEFGCLEKRISGYALQNKGLEKVKENPQSRILQLAQGDQDKITGRTVFQAAMEGDQEATQILKSSFDYFNMALANIINLLTPEIVIFGGGFSNAGDYLLDLINDGIKDKVLYMPKFEISELKKDASIVGAIHYLLNNTDLLEEI</sequence>
<keyword evidence="3" id="KW-1185">Reference proteome</keyword>
<dbReference type="PANTHER" id="PTHR18964:SF149">
    <property type="entry name" value="BIFUNCTIONAL UDP-N-ACETYLGLUCOSAMINE 2-EPIMERASE_N-ACETYLMANNOSAMINE KINASE"/>
    <property type="match status" value="1"/>
</dbReference>
<dbReference type="Gene3D" id="3.30.420.40">
    <property type="match status" value="2"/>
</dbReference>
<organism evidence="2 3">
    <name type="scientific">Atribacter laminatus</name>
    <dbReference type="NCBI Taxonomy" id="2847778"/>
    <lineage>
        <taxon>Bacteria</taxon>
        <taxon>Pseudomonadati</taxon>
        <taxon>Atribacterota</taxon>
        <taxon>Atribacteria</taxon>
        <taxon>Atribacterales</taxon>
        <taxon>Atribacteraceae</taxon>
        <taxon>Atribacter</taxon>
    </lineage>
</organism>
<evidence type="ECO:0000256" key="1">
    <source>
        <dbReference type="ARBA" id="ARBA00006479"/>
    </source>
</evidence>
<dbReference type="SUPFAM" id="SSF53067">
    <property type="entry name" value="Actin-like ATPase domain"/>
    <property type="match status" value="1"/>
</dbReference>
<dbReference type="AlphaFoldDB" id="A0A7T1ANC8"/>
<dbReference type="RefSeq" id="WP_218111577.1">
    <property type="nucleotide sequence ID" value="NZ_CP065383.1"/>
</dbReference>
<accession>A0A7T1ANC8</accession>
<gene>
    <name evidence="2" type="primary">nagC_10</name>
    <name evidence="2" type="ORF">RT761_02323</name>
</gene>
<dbReference type="InterPro" id="IPR036390">
    <property type="entry name" value="WH_DNA-bd_sf"/>
</dbReference>
<dbReference type="InterPro" id="IPR000600">
    <property type="entry name" value="ROK"/>
</dbReference>
<dbReference type="Pfam" id="PF00480">
    <property type="entry name" value="ROK"/>
    <property type="match status" value="1"/>
</dbReference>
<dbReference type="KEGG" id="alam:RT761_02323"/>
<evidence type="ECO:0000313" key="2">
    <source>
        <dbReference type="EMBL" id="QPM69095.1"/>
    </source>
</evidence>
<proteinExistence type="inferred from homology"/>
<dbReference type="PANTHER" id="PTHR18964">
    <property type="entry name" value="ROK (REPRESSOR, ORF, KINASE) FAMILY"/>
    <property type="match status" value="1"/>
</dbReference>
<dbReference type="EMBL" id="CP065383">
    <property type="protein sequence ID" value="QPM69095.1"/>
    <property type="molecule type" value="Genomic_DNA"/>
</dbReference>
<dbReference type="Gene3D" id="1.10.10.10">
    <property type="entry name" value="Winged helix-like DNA-binding domain superfamily/Winged helix DNA-binding domain"/>
    <property type="match status" value="1"/>
</dbReference>
<protein>
    <submittedName>
        <fullName evidence="2">N-acetylglucosamine repressor</fullName>
    </submittedName>
</protein>